<dbReference type="Proteomes" id="UP000186817">
    <property type="component" value="Unassembled WGS sequence"/>
</dbReference>
<gene>
    <name evidence="2" type="ORF">AK812_SmicGene28845</name>
</gene>
<keyword evidence="3" id="KW-1185">Reference proteome</keyword>
<comment type="caution">
    <text evidence="2">The sequence shown here is derived from an EMBL/GenBank/DDBJ whole genome shotgun (WGS) entry which is preliminary data.</text>
</comment>
<feature type="coiled-coil region" evidence="1">
    <location>
        <begin position="23"/>
        <end position="50"/>
    </location>
</feature>
<dbReference type="EMBL" id="LSRX01000750">
    <property type="protein sequence ID" value="OLP89663.1"/>
    <property type="molecule type" value="Genomic_DNA"/>
</dbReference>
<dbReference type="OrthoDB" id="10314021at2759"/>
<dbReference type="AlphaFoldDB" id="A0A1Q9D3B4"/>
<sequence>MIDECSLQQQEMLLQVERSNMWILQLQEERREVEEQLLAALSQVNELQQALSLEARSKECLVDEFRQLQEHLRATKA</sequence>
<proteinExistence type="predicted"/>
<keyword evidence="1" id="KW-0175">Coiled coil</keyword>
<evidence type="ECO:0000313" key="3">
    <source>
        <dbReference type="Proteomes" id="UP000186817"/>
    </source>
</evidence>
<reference evidence="2 3" key="1">
    <citation type="submission" date="2016-02" db="EMBL/GenBank/DDBJ databases">
        <title>Genome analysis of coral dinoflagellate symbionts highlights evolutionary adaptations to a symbiotic lifestyle.</title>
        <authorList>
            <person name="Aranda M."/>
            <person name="Li Y."/>
            <person name="Liew Y.J."/>
            <person name="Baumgarten S."/>
            <person name="Simakov O."/>
            <person name="Wilson M."/>
            <person name="Piel J."/>
            <person name="Ashoor H."/>
            <person name="Bougouffa S."/>
            <person name="Bajic V.B."/>
            <person name="Ryu T."/>
            <person name="Ravasi T."/>
            <person name="Bayer T."/>
            <person name="Micklem G."/>
            <person name="Kim H."/>
            <person name="Bhak J."/>
            <person name="Lajeunesse T.C."/>
            <person name="Voolstra C.R."/>
        </authorList>
    </citation>
    <scope>NUCLEOTIDE SEQUENCE [LARGE SCALE GENOMIC DNA]</scope>
    <source>
        <strain evidence="2 3">CCMP2467</strain>
    </source>
</reference>
<accession>A0A1Q9D3B4</accession>
<protein>
    <submittedName>
        <fullName evidence="2">Uncharacterized protein</fullName>
    </submittedName>
</protein>
<evidence type="ECO:0000313" key="2">
    <source>
        <dbReference type="EMBL" id="OLP89663.1"/>
    </source>
</evidence>
<name>A0A1Q9D3B4_SYMMI</name>
<organism evidence="2 3">
    <name type="scientific">Symbiodinium microadriaticum</name>
    <name type="common">Dinoflagellate</name>
    <name type="synonym">Zooxanthella microadriatica</name>
    <dbReference type="NCBI Taxonomy" id="2951"/>
    <lineage>
        <taxon>Eukaryota</taxon>
        <taxon>Sar</taxon>
        <taxon>Alveolata</taxon>
        <taxon>Dinophyceae</taxon>
        <taxon>Suessiales</taxon>
        <taxon>Symbiodiniaceae</taxon>
        <taxon>Symbiodinium</taxon>
    </lineage>
</organism>
<evidence type="ECO:0000256" key="1">
    <source>
        <dbReference type="SAM" id="Coils"/>
    </source>
</evidence>